<dbReference type="EMBL" id="CAMPGE010000763">
    <property type="protein sequence ID" value="CAI2359520.1"/>
    <property type="molecule type" value="Genomic_DNA"/>
</dbReference>
<protein>
    <submittedName>
        <fullName evidence="2">Uncharacterized protein</fullName>
    </submittedName>
</protein>
<gene>
    <name evidence="2" type="ORF">ECRASSUSDP1_LOCUS811</name>
</gene>
<dbReference type="Proteomes" id="UP001295684">
    <property type="component" value="Unassembled WGS sequence"/>
</dbReference>
<accession>A0AAD1X6S4</accession>
<evidence type="ECO:0000313" key="2">
    <source>
        <dbReference type="EMBL" id="CAI2359520.1"/>
    </source>
</evidence>
<name>A0AAD1X6S4_EUPCR</name>
<organism evidence="2 3">
    <name type="scientific">Euplotes crassus</name>
    <dbReference type="NCBI Taxonomy" id="5936"/>
    <lineage>
        <taxon>Eukaryota</taxon>
        <taxon>Sar</taxon>
        <taxon>Alveolata</taxon>
        <taxon>Ciliophora</taxon>
        <taxon>Intramacronucleata</taxon>
        <taxon>Spirotrichea</taxon>
        <taxon>Hypotrichia</taxon>
        <taxon>Euplotida</taxon>
        <taxon>Euplotidae</taxon>
        <taxon>Moneuplotes</taxon>
    </lineage>
</organism>
<keyword evidence="3" id="KW-1185">Reference proteome</keyword>
<sequence length="620" mass="72633">MNLQVRGISQGPKIAQRETYELSNFNKVMNEADINIENVRSFIEKYKYKNYEVPSDDITGTLIKQVVNFYSPFLNHSVEFTDLKNHLVLFYEEQHKKIHDREYHIPNYHVLNEIMTSLRQLIIEMLKEQSGRQQMLYLSRIFRWFYRKKIAYSVKPIKYDSKRRSKLKSKNQQSLEKEADKEPEKEENNKKEFLRDTKSTESILKSCEKTKLAKISNKNLNSRQYKIDSLSNSMNLTSSKFDRNNSYFQVRGNLKLPDPLRSSYNGVGTLSKSSSVSKDLNLSPQQYDKSYKNLLNILQRSERKRLVDVKVEKQMRKHIHHWGNAKAHRESNKVHKYDLNSLRISNVRKPRKGPHKLQNFSEGYAVFRDTLGSNLQFKKRIYKDQFGESSSDKDAEEVSSESSEASEESPQNIPHKISSLLPEKDKLRKFRKNNKIKIKKIMPNLIDLSKKDNEDRIGTSSTNKNLTNKALQKFMKMKPEKRPKLVTTKSIAKNTDKIDNVFTECETQKEVNHQITLSAFSRPEDILKISPKMKSKRSRLEILRSKRREDQFKNSYTFADSIRDQNWMEIQDLSKSLIKDGVTCSIKTIQKAFHLPEMARPLNDHQINTSLLLASNSVDQ</sequence>
<proteinExistence type="predicted"/>
<comment type="caution">
    <text evidence="2">The sequence shown here is derived from an EMBL/GenBank/DDBJ whole genome shotgun (WGS) entry which is preliminary data.</text>
</comment>
<evidence type="ECO:0000313" key="3">
    <source>
        <dbReference type="Proteomes" id="UP001295684"/>
    </source>
</evidence>
<dbReference type="AlphaFoldDB" id="A0AAD1X6S4"/>
<evidence type="ECO:0000256" key="1">
    <source>
        <dbReference type="SAM" id="MobiDB-lite"/>
    </source>
</evidence>
<feature type="region of interest" description="Disordered" evidence="1">
    <location>
        <begin position="388"/>
        <end position="425"/>
    </location>
</feature>
<feature type="region of interest" description="Disordered" evidence="1">
    <location>
        <begin position="163"/>
        <end position="195"/>
    </location>
</feature>
<reference evidence="2" key="1">
    <citation type="submission" date="2023-07" db="EMBL/GenBank/DDBJ databases">
        <authorList>
            <consortium name="AG Swart"/>
            <person name="Singh M."/>
            <person name="Singh A."/>
            <person name="Seah K."/>
            <person name="Emmerich C."/>
        </authorList>
    </citation>
    <scope>NUCLEOTIDE SEQUENCE</scope>
    <source>
        <strain evidence="2">DP1</strain>
    </source>
</reference>
<feature type="compositionally biased region" description="Basic and acidic residues" evidence="1">
    <location>
        <begin position="175"/>
        <end position="195"/>
    </location>
</feature>
<feature type="compositionally biased region" description="Acidic residues" evidence="1">
    <location>
        <begin position="394"/>
        <end position="407"/>
    </location>
</feature>